<evidence type="ECO:0000259" key="1">
    <source>
        <dbReference type="PROSITE" id="PS50878"/>
    </source>
</evidence>
<comment type="caution">
    <text evidence="2">The sequence shown here is derived from an EMBL/GenBank/DDBJ whole genome shotgun (WGS) entry which is preliminary data.</text>
</comment>
<evidence type="ECO:0000313" key="3">
    <source>
        <dbReference type="Proteomes" id="UP000225706"/>
    </source>
</evidence>
<dbReference type="OrthoDB" id="2371919at2759"/>
<gene>
    <name evidence="2" type="ORF">AWC38_SpisGene10282</name>
</gene>
<evidence type="ECO:0000313" key="2">
    <source>
        <dbReference type="EMBL" id="PFX25105.1"/>
    </source>
</evidence>
<dbReference type="PANTHER" id="PTHR33050:SF7">
    <property type="entry name" value="RIBONUCLEASE H"/>
    <property type="match status" value="1"/>
</dbReference>
<dbReference type="InterPro" id="IPR043128">
    <property type="entry name" value="Rev_trsase/Diguanyl_cyclase"/>
</dbReference>
<dbReference type="Pfam" id="PF00078">
    <property type="entry name" value="RVT_1"/>
    <property type="match status" value="1"/>
</dbReference>
<dbReference type="InterPro" id="IPR043502">
    <property type="entry name" value="DNA/RNA_pol_sf"/>
</dbReference>
<name>A0A2B4S9G6_STYPI</name>
<dbReference type="PROSITE" id="PS50878">
    <property type="entry name" value="RT_POL"/>
    <property type="match status" value="1"/>
</dbReference>
<dbReference type="SUPFAM" id="SSF56672">
    <property type="entry name" value="DNA/RNA polymerases"/>
    <property type="match status" value="1"/>
</dbReference>
<reference evidence="3" key="1">
    <citation type="journal article" date="2017" name="bioRxiv">
        <title>Comparative analysis of the genomes of Stylophora pistillata and Acropora digitifera provides evidence for extensive differences between species of corals.</title>
        <authorList>
            <person name="Voolstra C.R."/>
            <person name="Li Y."/>
            <person name="Liew Y.J."/>
            <person name="Baumgarten S."/>
            <person name="Zoccola D."/>
            <person name="Flot J.-F."/>
            <person name="Tambutte S."/>
            <person name="Allemand D."/>
            <person name="Aranda M."/>
        </authorList>
    </citation>
    <scope>NUCLEOTIDE SEQUENCE [LARGE SCALE GENOMIC DNA]</scope>
</reference>
<dbReference type="AlphaFoldDB" id="A0A2B4S9G6"/>
<dbReference type="InterPro" id="IPR052055">
    <property type="entry name" value="Hepadnavirus_pol/RT"/>
</dbReference>
<dbReference type="STRING" id="50429.A0A2B4S9G6"/>
<dbReference type="CDD" id="cd03714">
    <property type="entry name" value="RT_DIRS1"/>
    <property type="match status" value="1"/>
</dbReference>
<dbReference type="Gene3D" id="3.10.10.10">
    <property type="entry name" value="HIV Type 1 Reverse Transcriptase, subunit A, domain 1"/>
    <property type="match status" value="1"/>
</dbReference>
<dbReference type="Gene3D" id="3.30.70.270">
    <property type="match status" value="1"/>
</dbReference>
<dbReference type="InterPro" id="IPR000477">
    <property type="entry name" value="RT_dom"/>
</dbReference>
<accession>A0A2B4S9G6</accession>
<protein>
    <submittedName>
        <fullName evidence="2">Gag-Pro-Pol polyprotein</fullName>
    </submittedName>
</protein>
<proteinExistence type="predicted"/>
<dbReference type="EMBL" id="LSMT01000160">
    <property type="protein sequence ID" value="PFX25105.1"/>
    <property type="molecule type" value="Genomic_DNA"/>
</dbReference>
<dbReference type="Proteomes" id="UP000225706">
    <property type="component" value="Unassembled WGS sequence"/>
</dbReference>
<dbReference type="PANTHER" id="PTHR33050">
    <property type="entry name" value="REVERSE TRANSCRIPTASE DOMAIN-CONTAINING PROTEIN"/>
    <property type="match status" value="1"/>
</dbReference>
<dbReference type="CDD" id="cd09275">
    <property type="entry name" value="RNase_HI_RT_DIRS1"/>
    <property type="match status" value="1"/>
</dbReference>
<sequence length="376" mass="42489">MEGLEAVRKFIQSGDFMIKLDVQDAYLSVPIRDSHKKYLQFVFQGITYEFQCLPFGLSVPPGLSRNCYNTVIIPVIILLWRQGIRIVIYQDDMLILDQSPERLSSIFQSVVALLQRLGFLIKQEKCSQAPSQCLEFLGSLINYKEMTQAIPNEKLQNLQLECKNVLNNRWLTLKELSALLGRMNHCSQVGLMDKSTAVAYVNMRGGTRSSTLAALAVEIWNVCQQKGTWITAQHLPGVHSVDVDWASRHFNKCMEWTLDRVIFIRIVTQYYTPQVDLFASLLNHQLPRYVSPTPRLRCNGDQCDDVTVEQMDIIHSCIDCDAASNSEEDMRGSGNLSTNSSKLARPVLVSVTTGDVGGHPCHSSNVREEFIFPIQP</sequence>
<organism evidence="2 3">
    <name type="scientific">Stylophora pistillata</name>
    <name type="common">Smooth cauliflower coral</name>
    <dbReference type="NCBI Taxonomy" id="50429"/>
    <lineage>
        <taxon>Eukaryota</taxon>
        <taxon>Metazoa</taxon>
        <taxon>Cnidaria</taxon>
        <taxon>Anthozoa</taxon>
        <taxon>Hexacorallia</taxon>
        <taxon>Scleractinia</taxon>
        <taxon>Astrocoeniina</taxon>
        <taxon>Pocilloporidae</taxon>
        <taxon>Stylophora</taxon>
    </lineage>
</organism>
<keyword evidence="3" id="KW-1185">Reference proteome</keyword>
<feature type="domain" description="Reverse transcriptase" evidence="1">
    <location>
        <begin position="1"/>
        <end position="141"/>
    </location>
</feature>